<dbReference type="GO" id="GO:0070181">
    <property type="term" value="F:small ribosomal subunit rRNA binding"/>
    <property type="evidence" value="ECO:0007669"/>
    <property type="project" value="TreeGrafter"/>
</dbReference>
<geneLocation type="plastid" evidence="1"/>
<dbReference type="GO" id="GO:0005763">
    <property type="term" value="C:mitochondrial small ribosomal subunit"/>
    <property type="evidence" value="ECO:0007669"/>
    <property type="project" value="TreeGrafter"/>
</dbReference>
<dbReference type="AlphaFoldDB" id="A0A8E5BDJ3"/>
<gene>
    <name evidence="1" type="primary">rps18</name>
</gene>
<dbReference type="PANTHER" id="PTHR13479:SF40">
    <property type="entry name" value="SMALL RIBOSOMAL SUBUNIT PROTEIN BS18M"/>
    <property type="match status" value="1"/>
</dbReference>
<dbReference type="PANTHER" id="PTHR13479">
    <property type="entry name" value="30S RIBOSOMAL PROTEIN S18"/>
    <property type="match status" value="1"/>
</dbReference>
<organism evidence="1">
    <name type="scientific">Phaeophyceae sp</name>
    <dbReference type="NCBI Taxonomy" id="2249243"/>
    <lineage>
        <taxon>Eukaryota</taxon>
        <taxon>Sar</taxon>
        <taxon>Stramenopiles</taxon>
        <taxon>Ochrophyta</taxon>
        <taxon>PX clade</taxon>
        <taxon>Phaeophyceae</taxon>
    </lineage>
</organism>
<dbReference type="InterPro" id="IPR001648">
    <property type="entry name" value="Ribosomal_bS18"/>
</dbReference>
<protein>
    <submittedName>
        <fullName evidence="1">Ribosomal protein S18</fullName>
    </submittedName>
</protein>
<keyword evidence="1" id="KW-0689">Ribosomal protein</keyword>
<name>A0A8E5BDJ3_9PHAE</name>
<keyword evidence="1" id="KW-0687">Ribonucleoprotein</keyword>
<reference evidence="1" key="1">
    <citation type="journal article" date="2021" name="Eur. J. Phycol.">
        <title>High-throughput sequencing of the kelp Alaria (Phaeophyceae) reveals epi-endobiotic associations, including a likely phaeophycean parasite.</title>
        <authorList>
            <person name="Bringloe T.T."/>
            <person name="Sauermann R."/>
            <person name="Krause-Jensen D."/>
            <person name="Olesen B."/>
            <person name="Klimova A."/>
            <person name="Klochkova T.A."/>
            <person name="Verbruggen H."/>
        </authorList>
    </citation>
    <scope>NUCLEOTIDE SEQUENCE</scope>
</reference>
<keyword evidence="1" id="KW-0934">Plastid</keyword>
<dbReference type="EMBL" id="MW266097">
    <property type="protein sequence ID" value="QSV12759.1"/>
    <property type="molecule type" value="Genomic_DNA"/>
</dbReference>
<proteinExistence type="predicted"/>
<dbReference type="GO" id="GO:0006412">
    <property type="term" value="P:translation"/>
    <property type="evidence" value="ECO:0007669"/>
    <property type="project" value="InterPro"/>
</dbReference>
<dbReference type="Pfam" id="PF01084">
    <property type="entry name" value="Ribosomal_S18"/>
    <property type="match status" value="1"/>
</dbReference>
<dbReference type="GO" id="GO:0003735">
    <property type="term" value="F:structural constituent of ribosome"/>
    <property type="evidence" value="ECO:0007669"/>
    <property type="project" value="InterPro"/>
</dbReference>
<accession>A0A8E5BDJ3</accession>
<sequence>MLKLNFEKKKVKFNRDSQKKGAINRDSQKKDEIKAFKLPVNAKIKSQPLASLTSFLTSTGQIQSRYLTELTLKQQRHLSKVIKKARNQKLLPFIRDVEE</sequence>
<evidence type="ECO:0000313" key="1">
    <source>
        <dbReference type="EMBL" id="QSV12759.1"/>
    </source>
</evidence>